<evidence type="ECO:0000256" key="4">
    <source>
        <dbReference type="ARBA" id="ARBA00023163"/>
    </source>
</evidence>
<accession>A0A4D6X6U6</accession>
<keyword evidence="4" id="KW-0804">Transcription</keyword>
<dbReference type="PANTHER" id="PTHR30579:SF7">
    <property type="entry name" value="HTH-TYPE TRANSCRIPTIONAL REGULATOR LRHA-RELATED"/>
    <property type="match status" value="1"/>
</dbReference>
<dbReference type="Pfam" id="PF00126">
    <property type="entry name" value="HTH_1"/>
    <property type="match status" value="1"/>
</dbReference>
<evidence type="ECO:0000259" key="5">
    <source>
        <dbReference type="PROSITE" id="PS50931"/>
    </source>
</evidence>
<dbReference type="Proteomes" id="UP000298551">
    <property type="component" value="Chromosome"/>
</dbReference>
<evidence type="ECO:0000313" key="6">
    <source>
        <dbReference type="EMBL" id="QCI11749.1"/>
    </source>
</evidence>
<dbReference type="OrthoDB" id="5723059at2"/>
<dbReference type="EMBL" id="CP039371">
    <property type="protein sequence ID" value="QCI11749.1"/>
    <property type="molecule type" value="Genomic_DNA"/>
</dbReference>
<protein>
    <submittedName>
        <fullName evidence="6">LysR family transcriptional regulator</fullName>
    </submittedName>
</protein>
<dbReference type="InterPro" id="IPR036388">
    <property type="entry name" value="WH-like_DNA-bd_sf"/>
</dbReference>
<dbReference type="InterPro" id="IPR050176">
    <property type="entry name" value="LTTR"/>
</dbReference>
<dbReference type="PROSITE" id="PS50931">
    <property type="entry name" value="HTH_LYSR"/>
    <property type="match status" value="1"/>
</dbReference>
<dbReference type="RefSeq" id="WP_136913913.1">
    <property type="nucleotide sequence ID" value="NZ_CP039371.1"/>
</dbReference>
<dbReference type="Gene3D" id="3.40.190.10">
    <property type="entry name" value="Periplasmic binding protein-like II"/>
    <property type="match status" value="2"/>
</dbReference>
<evidence type="ECO:0000313" key="7">
    <source>
        <dbReference type="Proteomes" id="UP000298551"/>
    </source>
</evidence>
<keyword evidence="2" id="KW-0805">Transcription regulation</keyword>
<organism evidence="6 7">
    <name type="scientific">Pseudomonas putida</name>
    <name type="common">Arthrobacter siderocapsulatus</name>
    <dbReference type="NCBI Taxonomy" id="303"/>
    <lineage>
        <taxon>Bacteria</taxon>
        <taxon>Pseudomonadati</taxon>
        <taxon>Pseudomonadota</taxon>
        <taxon>Gammaproteobacteria</taxon>
        <taxon>Pseudomonadales</taxon>
        <taxon>Pseudomonadaceae</taxon>
        <taxon>Pseudomonas</taxon>
    </lineage>
</organism>
<dbReference type="SUPFAM" id="SSF46785">
    <property type="entry name" value="Winged helix' DNA-binding domain"/>
    <property type="match status" value="1"/>
</dbReference>
<dbReference type="InterPro" id="IPR036390">
    <property type="entry name" value="WH_DNA-bd_sf"/>
</dbReference>
<dbReference type="GO" id="GO:0003700">
    <property type="term" value="F:DNA-binding transcription factor activity"/>
    <property type="evidence" value="ECO:0007669"/>
    <property type="project" value="InterPro"/>
</dbReference>
<reference evidence="7" key="1">
    <citation type="submission" date="2019-04" db="EMBL/GenBank/DDBJ databases">
        <title>Genome sequence of Pseudomonas putida 1290, an auxin catabolizing strain.</title>
        <authorList>
            <person name="Laird T.S."/>
            <person name="Leveau J.H.J."/>
        </authorList>
    </citation>
    <scope>NUCLEOTIDE SEQUENCE [LARGE SCALE GENOMIC DNA]</scope>
    <source>
        <strain evidence="7">1290</strain>
    </source>
</reference>
<dbReference type="Pfam" id="PF03466">
    <property type="entry name" value="LysR_substrate"/>
    <property type="match status" value="1"/>
</dbReference>
<dbReference type="SUPFAM" id="SSF53850">
    <property type="entry name" value="Periplasmic binding protein-like II"/>
    <property type="match status" value="1"/>
</dbReference>
<dbReference type="PANTHER" id="PTHR30579">
    <property type="entry name" value="TRANSCRIPTIONAL REGULATOR"/>
    <property type="match status" value="1"/>
</dbReference>
<keyword evidence="3" id="KW-0238">DNA-binding</keyword>
<name>A0A4D6X6U6_PSEPU</name>
<evidence type="ECO:0000256" key="1">
    <source>
        <dbReference type="ARBA" id="ARBA00009437"/>
    </source>
</evidence>
<sequence length="284" mass="30863">MSAILDIELLLTFHAVARSGRFKAAAEQLHKSPAAISTHIQRLEGLVGGRLFERDNQSVMLTALGTRVLASTRELLRAHDRVLAELQGGAVAGRIRLGVPDEYADHVIRDILPAFAEQRPNVVLEVKTGPSLTLREQVRRGRLHVAVAVVPCDQPADGQQVLARTTPVWSGAANGPAIHDDPLPLAVYAAACPYREVMLGALQASGRRWRLVLESPSSQAVRACVETGMAITLMDRARVSERMVILEGLPAIAQHEIVFIKSSRGGPDDLLQLLGQIIGQRFRL</sequence>
<evidence type="ECO:0000256" key="2">
    <source>
        <dbReference type="ARBA" id="ARBA00023015"/>
    </source>
</evidence>
<dbReference type="InterPro" id="IPR000847">
    <property type="entry name" value="LysR_HTH_N"/>
</dbReference>
<proteinExistence type="inferred from homology"/>
<dbReference type="AlphaFoldDB" id="A0A4D6X6U6"/>
<feature type="domain" description="HTH lysR-type" evidence="5">
    <location>
        <begin position="5"/>
        <end position="62"/>
    </location>
</feature>
<comment type="similarity">
    <text evidence="1">Belongs to the LysR transcriptional regulatory family.</text>
</comment>
<gene>
    <name evidence="6" type="ORF">E6B08_10370</name>
</gene>
<dbReference type="Gene3D" id="1.10.10.10">
    <property type="entry name" value="Winged helix-like DNA-binding domain superfamily/Winged helix DNA-binding domain"/>
    <property type="match status" value="1"/>
</dbReference>
<dbReference type="InterPro" id="IPR005119">
    <property type="entry name" value="LysR_subst-bd"/>
</dbReference>
<dbReference type="GO" id="GO:0003677">
    <property type="term" value="F:DNA binding"/>
    <property type="evidence" value="ECO:0007669"/>
    <property type="project" value="UniProtKB-KW"/>
</dbReference>
<evidence type="ECO:0000256" key="3">
    <source>
        <dbReference type="ARBA" id="ARBA00023125"/>
    </source>
</evidence>